<name>A0A316FWA9_9ACTN</name>
<proteinExistence type="predicted"/>
<organism evidence="2 3">
    <name type="scientific">Actinoplanes xinjiangensis</name>
    <dbReference type="NCBI Taxonomy" id="512350"/>
    <lineage>
        <taxon>Bacteria</taxon>
        <taxon>Bacillati</taxon>
        <taxon>Actinomycetota</taxon>
        <taxon>Actinomycetes</taxon>
        <taxon>Micromonosporales</taxon>
        <taxon>Micromonosporaceae</taxon>
        <taxon>Actinoplanes</taxon>
    </lineage>
</organism>
<sequence length="540" mass="58754">MRPILLSGYAAKSCARAVHNAWDPTVPRPDVPVTPELQALFDTGVDFETAVLDAWAALRLPGYVDLRDLDGDKRVHIGATLGAMRAGAAIIVGGRLPDDHDGARAGKPDLLLHDGDRGYHPADIKAHHVLDRRYDNAPAATLAAPAWRDAVPLSDGGARHREEDLLQLAHYWRMLQACGHQAAEPRGAICGTDRPGDPLLVWYDLDSPAFRTFSRTGGVATRSALERYDHEHGFRRRVAEVARQRRGEPGDPAPLVEPIGQDECASCRWAPVCVDTLPAGDLSAELRGALGVREYLALRAAGVRTVADLAAGDPAALLAGPYGGEVGHLRTRAHRLRKAVTSARLARDGLVVRRRAGHDVPHADVEVDIDVEWGTDDVVYLWGLLVTEDGVSTYTPFFDPAVTDEERLARACLDHLAAVAAGAAARGRSLLVFHYASPEPRHARRFPPLPAGPAHPDRWIDLLPLVRAAVDSRAGHGLKVIARHGPGVSWRDPDPGGLQSQQWHAAARDGDPDAARRLLDYNEDDVRATRAIREWLRVRE</sequence>
<dbReference type="AlphaFoldDB" id="A0A316FWA9"/>
<reference evidence="2 3" key="1">
    <citation type="submission" date="2018-05" db="EMBL/GenBank/DDBJ databases">
        <title>Genomic Encyclopedia of Archaeal and Bacterial Type Strains, Phase II (KMG-II): from individual species to whole genera.</title>
        <authorList>
            <person name="Goeker M."/>
        </authorList>
    </citation>
    <scope>NUCLEOTIDE SEQUENCE [LARGE SCALE GENOMIC DNA]</scope>
    <source>
        <strain evidence="2 3">DSM 45184</strain>
    </source>
</reference>
<accession>A0A316FWA9</accession>
<evidence type="ECO:0000313" key="2">
    <source>
        <dbReference type="EMBL" id="PWK52693.1"/>
    </source>
</evidence>
<gene>
    <name evidence="2" type="ORF">BC793_101702</name>
</gene>
<evidence type="ECO:0000313" key="3">
    <source>
        <dbReference type="Proteomes" id="UP000245697"/>
    </source>
</evidence>
<dbReference type="InterPro" id="IPR038720">
    <property type="entry name" value="YprB_RNase_H-like_dom"/>
</dbReference>
<dbReference type="Pfam" id="PF13482">
    <property type="entry name" value="RNase_H_2"/>
    <property type="match status" value="1"/>
</dbReference>
<protein>
    <submittedName>
        <fullName evidence="2">Putative RecB family nuclease</fullName>
    </submittedName>
</protein>
<dbReference type="Proteomes" id="UP000245697">
    <property type="component" value="Unassembled WGS sequence"/>
</dbReference>
<evidence type="ECO:0000259" key="1">
    <source>
        <dbReference type="Pfam" id="PF13482"/>
    </source>
</evidence>
<dbReference type="SUPFAM" id="SSF53098">
    <property type="entry name" value="Ribonuclease H-like"/>
    <property type="match status" value="1"/>
</dbReference>
<dbReference type="InterPro" id="IPR019993">
    <property type="entry name" value="RecB_nuclease_TM0106_put"/>
</dbReference>
<dbReference type="EMBL" id="QGGR01000001">
    <property type="protein sequence ID" value="PWK52693.1"/>
    <property type="molecule type" value="Genomic_DNA"/>
</dbReference>
<dbReference type="RefSeq" id="WP_109589033.1">
    <property type="nucleotide sequence ID" value="NZ_BONA01000010.1"/>
</dbReference>
<keyword evidence="3" id="KW-1185">Reference proteome</keyword>
<comment type="caution">
    <text evidence="2">The sequence shown here is derived from an EMBL/GenBank/DDBJ whole genome shotgun (WGS) entry which is preliminary data.</text>
</comment>
<dbReference type="OrthoDB" id="3274988at2"/>
<dbReference type="NCBIfam" id="TIGR03491">
    <property type="entry name" value="TM0106 family RecB-like putative nuclease"/>
    <property type="match status" value="1"/>
</dbReference>
<dbReference type="InterPro" id="IPR012337">
    <property type="entry name" value="RNaseH-like_sf"/>
</dbReference>
<feature type="domain" description="YprB ribonuclease H-like" evidence="1">
    <location>
        <begin position="376"/>
        <end position="536"/>
    </location>
</feature>